<proteinExistence type="predicted"/>
<name>A0ACC3MH53_9PEZI</name>
<dbReference type="Proteomes" id="UP001281147">
    <property type="component" value="Unassembled WGS sequence"/>
</dbReference>
<protein>
    <submittedName>
        <fullName evidence="1">Uncharacterized protein</fullName>
    </submittedName>
</protein>
<evidence type="ECO:0000313" key="2">
    <source>
        <dbReference type="Proteomes" id="UP001281147"/>
    </source>
</evidence>
<reference evidence="1" key="1">
    <citation type="submission" date="2023-07" db="EMBL/GenBank/DDBJ databases">
        <title>Black Yeasts Isolated from many extreme environments.</title>
        <authorList>
            <person name="Coleine C."/>
            <person name="Stajich J.E."/>
            <person name="Selbmann L."/>
        </authorList>
    </citation>
    <scope>NUCLEOTIDE SEQUENCE</scope>
    <source>
        <strain evidence="1">CCFEE 5714</strain>
    </source>
</reference>
<keyword evidence="2" id="KW-1185">Reference proteome</keyword>
<comment type="caution">
    <text evidence="1">The sequence shown here is derived from an EMBL/GenBank/DDBJ whole genome shotgun (WGS) entry which is preliminary data.</text>
</comment>
<gene>
    <name evidence="1" type="ORF">LTR37_019044</name>
</gene>
<sequence>MSVLTPSMASPTPGSSAADKALPELLEQVLLDLDFRILLFAQRVNVKWCATIKGSLNLQKKLFLQPVADSAEARSLGMVEGDDMLLIRNCNHPNGEITKTGVLVNTHILKLNCTILSESGVTESTTWFIPTPIRRYIISARRGIASWEQMLLTQPPETPKRFNTAAGHSIAEPGLTSSGMELRKLRIRTATSLRGMMDEVEEGMLRKTGWTTDWGRSSLVLRGSTFEDDHTERDKIREPSHEEMNVDGLADEGATSSNESTSDGYYDVSEVSENDDVDEDAAAERALAYHAYADRQKRAFDAVQSFRHYDGEDPSEESSASDT</sequence>
<organism evidence="1 2">
    <name type="scientific">Vermiconidia calcicola</name>
    <dbReference type="NCBI Taxonomy" id="1690605"/>
    <lineage>
        <taxon>Eukaryota</taxon>
        <taxon>Fungi</taxon>
        <taxon>Dikarya</taxon>
        <taxon>Ascomycota</taxon>
        <taxon>Pezizomycotina</taxon>
        <taxon>Dothideomycetes</taxon>
        <taxon>Dothideomycetidae</taxon>
        <taxon>Mycosphaerellales</taxon>
        <taxon>Extremaceae</taxon>
        <taxon>Vermiconidia</taxon>
    </lineage>
</organism>
<dbReference type="EMBL" id="JAUTXU010000283">
    <property type="protein sequence ID" value="KAK3690642.1"/>
    <property type="molecule type" value="Genomic_DNA"/>
</dbReference>
<evidence type="ECO:0000313" key="1">
    <source>
        <dbReference type="EMBL" id="KAK3690642.1"/>
    </source>
</evidence>
<accession>A0ACC3MH53</accession>